<dbReference type="EMBL" id="LAZR01062050">
    <property type="protein sequence ID" value="KKK62319.1"/>
    <property type="molecule type" value="Genomic_DNA"/>
</dbReference>
<dbReference type="Gene3D" id="3.10.105.10">
    <property type="entry name" value="Dipeptide-binding Protein, Domain 3"/>
    <property type="match status" value="1"/>
</dbReference>
<protein>
    <recommendedName>
        <fullName evidence="1">Solute-binding protein family 5 domain-containing protein</fullName>
    </recommendedName>
</protein>
<dbReference type="AlphaFoldDB" id="A0A0F8Z7B5"/>
<dbReference type="GO" id="GO:1904680">
    <property type="term" value="F:peptide transmembrane transporter activity"/>
    <property type="evidence" value="ECO:0007669"/>
    <property type="project" value="TreeGrafter"/>
</dbReference>
<accession>A0A0F8Z7B5</accession>
<comment type="caution">
    <text evidence="2">The sequence shown here is derived from an EMBL/GenBank/DDBJ whole genome shotgun (WGS) entry which is preliminary data.</text>
</comment>
<gene>
    <name evidence="2" type="ORF">LCGC14_3005530</name>
</gene>
<dbReference type="GO" id="GO:0015833">
    <property type="term" value="P:peptide transport"/>
    <property type="evidence" value="ECO:0007669"/>
    <property type="project" value="TreeGrafter"/>
</dbReference>
<dbReference type="SUPFAM" id="SSF53850">
    <property type="entry name" value="Periplasmic binding protein-like II"/>
    <property type="match status" value="1"/>
</dbReference>
<dbReference type="Pfam" id="PF00496">
    <property type="entry name" value="SBP_bac_5"/>
    <property type="match status" value="1"/>
</dbReference>
<dbReference type="Gene3D" id="3.40.190.10">
    <property type="entry name" value="Periplasmic binding protein-like II"/>
    <property type="match status" value="1"/>
</dbReference>
<dbReference type="InterPro" id="IPR000914">
    <property type="entry name" value="SBP_5_dom"/>
</dbReference>
<reference evidence="2" key="1">
    <citation type="journal article" date="2015" name="Nature">
        <title>Complex archaea that bridge the gap between prokaryotes and eukaryotes.</title>
        <authorList>
            <person name="Spang A."/>
            <person name="Saw J.H."/>
            <person name="Jorgensen S.L."/>
            <person name="Zaremba-Niedzwiedzka K."/>
            <person name="Martijn J."/>
            <person name="Lind A.E."/>
            <person name="van Eijk R."/>
            <person name="Schleper C."/>
            <person name="Guy L."/>
            <person name="Ettema T.J."/>
        </authorList>
    </citation>
    <scope>NUCLEOTIDE SEQUENCE</scope>
</reference>
<sequence length="330" mass="37199">LVDRDESGKVAPLLLKSWDILNDGLTHIWHLQKGVTFHNGNPFNAEVVKWNIMRKINEKGPMWSSIPWADDPIKVIDDLTLEVTLSRPYAGIYNTLTIKTFSMYDPIWVEEVGPDAIKTQINGTGPFMMEDYSVNEYLKLKKNPNYWQDGLPYLDAIEFIAISDNTTRVLMIESGELDMVSTVSTMDVARLQDNSDLKVLSDSSSRVYYMALDNLDPPLDDVNVRRAINYAVNKKGMVGPIFNNMVSLMRSNLLTKAVQGFHGSEPYYFNPGKAKELLASSGWKDTNGDGYVDKNGKNMDLKMVNREGYIQGDTEIPELVQGMLKEVGIL</sequence>
<name>A0A0F8Z7B5_9ZZZZ</name>
<feature type="non-terminal residue" evidence="2">
    <location>
        <position position="1"/>
    </location>
</feature>
<feature type="domain" description="Solute-binding protein family 5" evidence="1">
    <location>
        <begin position="9"/>
        <end position="329"/>
    </location>
</feature>
<organism evidence="2">
    <name type="scientific">marine sediment metagenome</name>
    <dbReference type="NCBI Taxonomy" id="412755"/>
    <lineage>
        <taxon>unclassified sequences</taxon>
        <taxon>metagenomes</taxon>
        <taxon>ecological metagenomes</taxon>
    </lineage>
</organism>
<dbReference type="PANTHER" id="PTHR30290">
    <property type="entry name" value="PERIPLASMIC BINDING COMPONENT OF ABC TRANSPORTER"/>
    <property type="match status" value="1"/>
</dbReference>
<dbReference type="CDD" id="cd00995">
    <property type="entry name" value="PBP2_NikA_DppA_OppA_like"/>
    <property type="match status" value="1"/>
</dbReference>
<dbReference type="InterPro" id="IPR039424">
    <property type="entry name" value="SBP_5"/>
</dbReference>
<evidence type="ECO:0000313" key="2">
    <source>
        <dbReference type="EMBL" id="KKK62319.1"/>
    </source>
</evidence>
<proteinExistence type="predicted"/>
<evidence type="ECO:0000259" key="1">
    <source>
        <dbReference type="Pfam" id="PF00496"/>
    </source>
</evidence>